<dbReference type="AlphaFoldDB" id="A0A0K6S7E3"/>
<organism evidence="2">
    <name type="scientific">Chromera velia CCMP2878</name>
    <dbReference type="NCBI Taxonomy" id="1169474"/>
    <lineage>
        <taxon>Eukaryota</taxon>
        <taxon>Sar</taxon>
        <taxon>Alveolata</taxon>
        <taxon>Colpodellida</taxon>
        <taxon>Chromeraceae</taxon>
        <taxon>Chromera</taxon>
    </lineage>
</organism>
<name>A0A0K6S7E3_9ALVE</name>
<accession>A0A0K6S7E3</accession>
<sequence>MRRGTVRPQCYAPSAHPVDANYFGIPPFCSPSAQYALPPVVSRSIILPGFGLGLDGWCGSPVAPGLGFGLMGEVLQGGSPVGGFPPSIGGPGQTPRMGPMGTGQPLALLDPLLGTTTSPVHSPPSIDGETQIGETTQQQTEREGASALNGGAS</sequence>
<feature type="region of interest" description="Disordered" evidence="1">
    <location>
        <begin position="81"/>
        <end position="153"/>
    </location>
</feature>
<proteinExistence type="predicted"/>
<evidence type="ECO:0000256" key="1">
    <source>
        <dbReference type="SAM" id="MobiDB-lite"/>
    </source>
</evidence>
<reference evidence="2" key="1">
    <citation type="submission" date="2014-11" db="EMBL/GenBank/DDBJ databases">
        <title>Molecular phylogeny of cliff fern family Woodsiaceae with morphological implications.</title>
        <authorList>
            <person name="Shao Y.-Z."/>
            <person name="Wei R."/>
            <person name="Zhang X.-C."/>
        </authorList>
    </citation>
    <scope>NUCLEOTIDE SEQUENCE</scope>
</reference>
<gene>
    <name evidence="2" type="ORF">Cvel_4348.t2</name>
</gene>
<protein>
    <submittedName>
        <fullName evidence="2">Uncharacterized protein</fullName>
    </submittedName>
</protein>
<dbReference type="EMBL" id="CDMZ01000981">
    <property type="protein sequence ID" value="CUC09505.1"/>
    <property type="molecule type" value="Genomic_DNA"/>
</dbReference>
<evidence type="ECO:0000313" key="2">
    <source>
        <dbReference type="EMBL" id="CUC09505.1"/>
    </source>
</evidence>
<feature type="compositionally biased region" description="Low complexity" evidence="1">
    <location>
        <begin position="128"/>
        <end position="139"/>
    </location>
</feature>
<dbReference type="VEuPathDB" id="CryptoDB:Cvel_4348"/>